<keyword evidence="4" id="KW-0378">Hydrolase</keyword>
<comment type="caution">
    <text evidence="8">The sequence shown here is derived from an EMBL/GenBank/DDBJ whole genome shotgun (WGS) entry which is preliminary data.</text>
</comment>
<dbReference type="CDD" id="cd07398">
    <property type="entry name" value="MPP_YbbF-LpxH"/>
    <property type="match status" value="1"/>
</dbReference>
<evidence type="ECO:0000256" key="4">
    <source>
        <dbReference type="ARBA" id="ARBA00022801"/>
    </source>
</evidence>
<sequence>MNWNQKVKDKVYYFVSDIHLGRKGNKSNEEKIFSFLEFARRNAAGIFLLGDLFDFWWEYKTCIPKENLRFFFWIESLIKEGVKVYCLPGNHDWTLGKFLSRLGAIVSPEMEILLEGKPVFLTHGDFLDDSFLTSLSRFAYRSSIVRFLFSLLHPNLGLPLAKDFISFPGGSAWQAHLERIFKEFAQRKIEEGFFLCCLGHIHSPSLEKMGNGYYLNTGDWLSNFTYGFLKGEEVGLARWE</sequence>
<dbReference type="Gene3D" id="3.60.21.10">
    <property type="match status" value="1"/>
</dbReference>
<protein>
    <submittedName>
        <fullName evidence="8">UDP-2,3-diacylglucosamine diphosphatase</fullName>
    </submittedName>
</protein>
<evidence type="ECO:0000313" key="8">
    <source>
        <dbReference type="EMBL" id="HGE98778.1"/>
    </source>
</evidence>
<dbReference type="EMBL" id="DTMQ01000011">
    <property type="protein sequence ID" value="HGE98778.1"/>
    <property type="molecule type" value="Genomic_DNA"/>
</dbReference>
<keyword evidence="1" id="KW-1003">Cell membrane</keyword>
<evidence type="ECO:0000256" key="6">
    <source>
        <dbReference type="ARBA" id="ARBA00023211"/>
    </source>
</evidence>
<keyword evidence="5" id="KW-0472">Membrane</keyword>
<dbReference type="InterPro" id="IPR004843">
    <property type="entry name" value="Calcineurin-like_PHP"/>
</dbReference>
<name>A0A7C3Z2C6_UNCW3</name>
<keyword evidence="3" id="KW-0479">Metal-binding</keyword>
<evidence type="ECO:0000259" key="7">
    <source>
        <dbReference type="Pfam" id="PF00149"/>
    </source>
</evidence>
<evidence type="ECO:0000256" key="1">
    <source>
        <dbReference type="ARBA" id="ARBA00022475"/>
    </source>
</evidence>
<keyword evidence="2" id="KW-0997">Cell inner membrane</keyword>
<evidence type="ECO:0000256" key="2">
    <source>
        <dbReference type="ARBA" id="ARBA00022519"/>
    </source>
</evidence>
<keyword evidence="6" id="KW-0464">Manganese</keyword>
<dbReference type="PANTHER" id="PTHR34990">
    <property type="entry name" value="UDP-2,3-DIACYLGLUCOSAMINE HYDROLASE-RELATED"/>
    <property type="match status" value="1"/>
</dbReference>
<dbReference type="GO" id="GO:0016020">
    <property type="term" value="C:membrane"/>
    <property type="evidence" value="ECO:0007669"/>
    <property type="project" value="GOC"/>
</dbReference>
<dbReference type="Pfam" id="PF00149">
    <property type="entry name" value="Metallophos"/>
    <property type="match status" value="1"/>
</dbReference>
<evidence type="ECO:0000256" key="3">
    <source>
        <dbReference type="ARBA" id="ARBA00022723"/>
    </source>
</evidence>
<dbReference type="GO" id="GO:0009245">
    <property type="term" value="P:lipid A biosynthetic process"/>
    <property type="evidence" value="ECO:0007669"/>
    <property type="project" value="TreeGrafter"/>
</dbReference>
<dbReference type="SUPFAM" id="SSF56300">
    <property type="entry name" value="Metallo-dependent phosphatases"/>
    <property type="match status" value="1"/>
</dbReference>
<dbReference type="PANTHER" id="PTHR34990:SF1">
    <property type="entry name" value="UDP-2,3-DIACYLGLUCOSAMINE HYDROLASE"/>
    <property type="match status" value="1"/>
</dbReference>
<dbReference type="InterPro" id="IPR043461">
    <property type="entry name" value="LpxH-like"/>
</dbReference>
<feature type="domain" description="Calcineurin-like phosphoesterase" evidence="7">
    <location>
        <begin position="13"/>
        <end position="130"/>
    </location>
</feature>
<gene>
    <name evidence="8" type="ORF">ENX07_01730</name>
</gene>
<dbReference type="InterPro" id="IPR029052">
    <property type="entry name" value="Metallo-depent_PP-like"/>
</dbReference>
<dbReference type="GO" id="GO:0008758">
    <property type="term" value="F:UDP-2,3-diacylglucosamine hydrolase activity"/>
    <property type="evidence" value="ECO:0007669"/>
    <property type="project" value="TreeGrafter"/>
</dbReference>
<dbReference type="GO" id="GO:0046872">
    <property type="term" value="F:metal ion binding"/>
    <property type="evidence" value="ECO:0007669"/>
    <property type="project" value="UniProtKB-KW"/>
</dbReference>
<reference evidence="8" key="1">
    <citation type="journal article" date="2020" name="mSystems">
        <title>Genome- and Community-Level Interaction Insights into Carbon Utilization and Element Cycling Functions of Hydrothermarchaeota in Hydrothermal Sediment.</title>
        <authorList>
            <person name="Zhou Z."/>
            <person name="Liu Y."/>
            <person name="Xu W."/>
            <person name="Pan J."/>
            <person name="Luo Z.H."/>
            <person name="Li M."/>
        </authorList>
    </citation>
    <scope>NUCLEOTIDE SEQUENCE [LARGE SCALE GENOMIC DNA]</scope>
    <source>
        <strain evidence="8">SpSt-906</strain>
    </source>
</reference>
<evidence type="ECO:0000256" key="5">
    <source>
        <dbReference type="ARBA" id="ARBA00023136"/>
    </source>
</evidence>
<organism evidence="8">
    <name type="scientific">candidate division WOR-3 bacterium</name>
    <dbReference type="NCBI Taxonomy" id="2052148"/>
    <lineage>
        <taxon>Bacteria</taxon>
        <taxon>Bacteria division WOR-3</taxon>
    </lineage>
</organism>
<dbReference type="AlphaFoldDB" id="A0A7C3Z2C6"/>
<proteinExistence type="predicted"/>
<accession>A0A7C3Z2C6</accession>